<keyword evidence="7" id="KW-1185">Reference proteome</keyword>
<gene>
    <name evidence="6" type="ORF">OUO13_09355</name>
</gene>
<evidence type="ECO:0000313" key="6">
    <source>
        <dbReference type="EMBL" id="MCY0965392.1"/>
    </source>
</evidence>
<dbReference type="GO" id="GO:0000725">
    <property type="term" value="P:recombinational repair"/>
    <property type="evidence" value="ECO:0007669"/>
    <property type="project" value="TreeGrafter"/>
</dbReference>
<name>A0A9X3IRM7_9GAMM</name>
<sequence>MAEVIPALTREVLTRMTSGEKRFAQRLKDLLEDDYLCWYDIPIGRKRRYADFVILHPQRGLLFLEVKDWKPSTLKRLNKHTASLLIADRLHEVANPLEQARQYMLETINVLTRDPQLVQEGAFAGKLCMPYGWGVVLTNITRAQMEACTTQEQRDSVLPDHLVIYRDEMLENTDPEEFQQRLWGMFNHCFGARLSVPQIDRVRWHMFPEVRIDVQQHELFGPDLDDLPEFDDEPDELDESDAVEVADDDVAGSRIKKNGGEPGGDLVLSMPARKTSKKLRNRQLLEKLPDIVKILDIQQEQLARSLGAGHRVIHGVAGSGKTLILGYRCELLAHTTSKPILVLCFNITLARKLNAMMASRGLTERVQALHFHDWIGRQLRTYQVSVNYDSGKVWEQQVAAVIRAVDFGQIPRAQYGAVLIDEGHDFEADWLRLVVQMVDPESDSLLLLYDDAQSIYRKKSGMSFSLSSVGIKAQGRTTVLRLNYRNTREILDFSYRFASKYIASHDGDDDHVPLLAPEAAGNHGPLPHLEICQDWLGEMKACANQLLAWREQGLRWNEMAVLYVHGVQGERLGRYLRMEHNLPVNWLGSSTYKKQYNPLADSIAIMPIPSSKGLEFPAVMVMGGGDFDCSDEQINNSARTLYVGLTRAQKYLSVSWSAETELTRRMAEVMAS</sequence>
<evidence type="ECO:0000256" key="3">
    <source>
        <dbReference type="ARBA" id="ARBA00022806"/>
    </source>
</evidence>
<dbReference type="Gene3D" id="3.40.50.300">
    <property type="entry name" value="P-loop containing nucleotide triphosphate hydrolases"/>
    <property type="match status" value="2"/>
</dbReference>
<evidence type="ECO:0000256" key="1">
    <source>
        <dbReference type="ARBA" id="ARBA00022741"/>
    </source>
</evidence>
<dbReference type="GO" id="GO:0003677">
    <property type="term" value="F:DNA binding"/>
    <property type="evidence" value="ECO:0007669"/>
    <property type="project" value="InterPro"/>
</dbReference>
<protein>
    <submittedName>
        <fullName evidence="6">NERD domain-containing protein</fullName>
    </submittedName>
</protein>
<dbReference type="InterPro" id="IPR027417">
    <property type="entry name" value="P-loop_NTPase"/>
</dbReference>
<dbReference type="EMBL" id="JAPNOA010000026">
    <property type="protein sequence ID" value="MCY0965392.1"/>
    <property type="molecule type" value="Genomic_DNA"/>
</dbReference>
<dbReference type="RefSeq" id="WP_283173604.1">
    <property type="nucleotide sequence ID" value="NZ_JAPNOA010000026.1"/>
</dbReference>
<dbReference type="GO" id="GO:0005524">
    <property type="term" value="F:ATP binding"/>
    <property type="evidence" value="ECO:0007669"/>
    <property type="project" value="UniProtKB-KW"/>
</dbReference>
<dbReference type="Pfam" id="PF13245">
    <property type="entry name" value="AAA_19"/>
    <property type="match status" value="1"/>
</dbReference>
<dbReference type="SUPFAM" id="SSF52540">
    <property type="entry name" value="P-loop containing nucleoside triphosphate hydrolases"/>
    <property type="match status" value="1"/>
</dbReference>
<dbReference type="PROSITE" id="PS50965">
    <property type="entry name" value="NERD"/>
    <property type="match status" value="1"/>
</dbReference>
<evidence type="ECO:0000256" key="4">
    <source>
        <dbReference type="ARBA" id="ARBA00022840"/>
    </source>
</evidence>
<dbReference type="PANTHER" id="PTHR11070">
    <property type="entry name" value="UVRD / RECB / PCRA DNA HELICASE FAMILY MEMBER"/>
    <property type="match status" value="1"/>
</dbReference>
<keyword evidence="4" id="KW-0067">ATP-binding</keyword>
<evidence type="ECO:0000256" key="2">
    <source>
        <dbReference type="ARBA" id="ARBA00022801"/>
    </source>
</evidence>
<dbReference type="InterPro" id="IPR000212">
    <property type="entry name" value="DNA_helicase_UvrD/REP"/>
</dbReference>
<dbReference type="PANTHER" id="PTHR11070:SF45">
    <property type="entry name" value="DNA 3'-5' HELICASE"/>
    <property type="match status" value="1"/>
</dbReference>
<dbReference type="Proteomes" id="UP001150830">
    <property type="component" value="Unassembled WGS sequence"/>
</dbReference>
<accession>A0A9X3IRM7</accession>
<keyword evidence="1" id="KW-0547">Nucleotide-binding</keyword>
<dbReference type="Pfam" id="PF08378">
    <property type="entry name" value="NERD"/>
    <property type="match status" value="1"/>
</dbReference>
<keyword evidence="3" id="KW-0347">Helicase</keyword>
<dbReference type="GO" id="GO:0005829">
    <property type="term" value="C:cytosol"/>
    <property type="evidence" value="ECO:0007669"/>
    <property type="project" value="TreeGrafter"/>
</dbReference>
<dbReference type="Pfam" id="PF13361">
    <property type="entry name" value="UvrD_C"/>
    <property type="match status" value="1"/>
</dbReference>
<keyword evidence="2" id="KW-0378">Hydrolase</keyword>
<dbReference type="GO" id="GO:0016787">
    <property type="term" value="F:hydrolase activity"/>
    <property type="evidence" value="ECO:0007669"/>
    <property type="project" value="UniProtKB-KW"/>
</dbReference>
<reference evidence="6" key="1">
    <citation type="submission" date="2022-11" db="EMBL/GenBank/DDBJ databases">
        <title>Parathalassolutuus dongxingensis gen. nov., sp. nov., a novel member of family Oceanospirillaceae isolated from a coastal shrimp pond in Guangxi, China.</title>
        <authorList>
            <person name="Chen H."/>
        </authorList>
    </citation>
    <scope>NUCLEOTIDE SEQUENCE</scope>
    <source>
        <strain evidence="6">G-43</strain>
    </source>
</reference>
<evidence type="ECO:0000313" key="7">
    <source>
        <dbReference type="Proteomes" id="UP001150830"/>
    </source>
</evidence>
<evidence type="ECO:0000259" key="5">
    <source>
        <dbReference type="PROSITE" id="PS50965"/>
    </source>
</evidence>
<dbReference type="GO" id="GO:0043138">
    <property type="term" value="F:3'-5' DNA helicase activity"/>
    <property type="evidence" value="ECO:0007669"/>
    <property type="project" value="TreeGrafter"/>
</dbReference>
<organism evidence="6 7">
    <name type="scientific">Parathalassolituus penaei</name>
    <dbReference type="NCBI Taxonomy" id="2997323"/>
    <lineage>
        <taxon>Bacteria</taxon>
        <taxon>Pseudomonadati</taxon>
        <taxon>Pseudomonadota</taxon>
        <taxon>Gammaproteobacteria</taxon>
        <taxon>Oceanospirillales</taxon>
        <taxon>Oceanospirillaceae</taxon>
        <taxon>Parathalassolituus</taxon>
    </lineage>
</organism>
<dbReference type="InterPro" id="IPR014017">
    <property type="entry name" value="DNA_helicase_UvrD-like_C"/>
</dbReference>
<feature type="domain" description="NERD" evidence="5">
    <location>
        <begin position="15"/>
        <end position="130"/>
    </location>
</feature>
<comment type="caution">
    <text evidence="6">The sequence shown here is derived from an EMBL/GenBank/DDBJ whole genome shotgun (WGS) entry which is preliminary data.</text>
</comment>
<dbReference type="AlphaFoldDB" id="A0A9X3IRM7"/>
<proteinExistence type="predicted"/>
<dbReference type="InterPro" id="IPR011528">
    <property type="entry name" value="NERD"/>
</dbReference>